<feature type="transmembrane region" description="Helical" evidence="1">
    <location>
        <begin position="668"/>
        <end position="693"/>
    </location>
</feature>
<protein>
    <submittedName>
        <fullName evidence="2">Uncharacterized protein</fullName>
    </submittedName>
</protein>
<feature type="transmembrane region" description="Helical" evidence="1">
    <location>
        <begin position="1399"/>
        <end position="1417"/>
    </location>
</feature>
<organism evidence="2 3">
    <name type="scientific">Alteromonas aquimaris</name>
    <dbReference type="NCBI Taxonomy" id="2998417"/>
    <lineage>
        <taxon>Bacteria</taxon>
        <taxon>Pseudomonadati</taxon>
        <taxon>Pseudomonadota</taxon>
        <taxon>Gammaproteobacteria</taxon>
        <taxon>Alteromonadales</taxon>
        <taxon>Alteromonadaceae</taxon>
        <taxon>Alteromonas/Salinimonas group</taxon>
        <taxon>Alteromonas</taxon>
    </lineage>
</organism>
<reference evidence="2" key="1">
    <citation type="submission" date="2022-11" db="EMBL/GenBank/DDBJ databases">
        <title>Alteromonas sp. nov., isolated from sea water of the Qingdao.</title>
        <authorList>
            <person name="Wang Q."/>
        </authorList>
    </citation>
    <scope>NUCLEOTIDE SEQUENCE</scope>
    <source>
        <strain evidence="2">ASW11-7</strain>
    </source>
</reference>
<sequence length="1468" mass="167806">MTPIKRRLSAIFLFSSIVFVTTGIIFAVYLLHVQQNEIYQNRLYFRELIGLENTFINFTNQITKSLSFPVTKKESNKDEIASHFKTRARKSAVFKNIEEIGCEQYNKNFSPFSIYFHPDKSTYFKFSLKEQGEKSDKLNKLNEFCFKIPTSNLLANGVKLFPQVYFVDLNGTVITKKENDRYLNHSAAINLHSFNTVFQAIKQTKDTHIPNANGKHNTYSGIAGSVGGERNSNGDTQNTGQRESMRDFTFSSTTYDVNLQSRNYKVFVQQVSLDDAFENKYASNASKGYLIGVLPQTELNINKYTLAPSTIRWAIIIFVVAIAAIPLIKIRFVNPRYAFTKDDVSQVCVGLLAIGGILGIGVADQFFYSYYVDTKEEQAENIFKSIQNDFKTDLERLLDRGESIKRNYIKGAVKGWPQFSENKMGRGNPTNIFSYRALEELTINSDSDDENLIYIEGASVLDSRGKIDALYPRLYIKESVANFNQIDLSGREYFQKAIQLDVWERKGNMVTDTSGSQLKSLFYIQSIRNLEDGRKATQISLPLFDSLETPWNERNVMVYNTFLPSLNQRVLPRNFGFAVIDHSGNVLYHSDNQKALNENFYAESDGIESFRLINENSSKIVGSLPIKASYGGQQFHMQAGPLGVEQLSEVPWTLVVFYNEYEADINNLLLIFIATFLYFLVIIPIFLIVRYLIKQHFWSDILYYKNQRDKQYKYLSWLNVGGCIFLITSVGVFESILFRFALWAVVLLTILVMICHAFKINYYSAGFKGTPIYMVGAICIFFLLLAFINKEPGLPSFNINYYIFSFSLILFLGGISYLYKFHFSSSAKDGSESIAMQEADPVPANHTAIYVSKDRYPLSFVLFIFSLLAVTTVSLATFVSNSANSYLLQRQAEMQTYDWENEVNNFQKARTQLLTPLFSSVSFPKVHSINWNSPQRIQQSFSHAQVQWKEGTKYGGSDIGDFFLFDEGDNDSNFASDFTDPVIDHIFHALRLDAYFSVRFDFLANLELSKIANHDTPPIQSDTKEPTQNNSVSFHYRPDKFWLSAMKENPWMLLLPVLFCLVLVAYLLAKLVIRRMMGEHVNNSSLLALDNKKHIYDQQYWIDMVSPVASGGLRKQLIGCSRQRLYDALFKADRLLDNKFYSVSSLGGVNEELSHLVKKTNSTSLEKSKILVIEGFEEIAVSREQRISILEFLKTISHVRWLNILIVCDIAPMYRLIKISQYSVDTIDPVCLDEQLGWAKIFSQFEKEYGWLPKPKTKINDHADIDEILNYESTGWRELSAIKTKFKNEINAMPSDQKIYWNADQIIEYFLAHCGAFYRKQWELCTLGEKLALYQMANGARINPEKDDVIAHLQRRGYIYRCNGWHIINHSFTKFIKNAEADDVFQKWTRDIDNSTWQFIRLPLFTILILLGAAVAVSSGQSLDSVLGIFTATLTLLPLLFKNIHLFKGGGSSSAPPTETLPSGNSDQ</sequence>
<comment type="caution">
    <text evidence="2">The sequence shown here is derived from an EMBL/GenBank/DDBJ whole genome shotgun (WGS) entry which is preliminary data.</text>
</comment>
<feature type="transmembrane region" description="Helical" evidence="1">
    <location>
        <begin position="12"/>
        <end position="32"/>
    </location>
</feature>
<feature type="transmembrane region" description="Helical" evidence="1">
    <location>
        <begin position="860"/>
        <end position="879"/>
    </location>
</feature>
<feature type="transmembrane region" description="Helical" evidence="1">
    <location>
        <begin position="349"/>
        <end position="371"/>
    </location>
</feature>
<dbReference type="Proteomes" id="UP001142810">
    <property type="component" value="Unassembled WGS sequence"/>
</dbReference>
<keyword evidence="1" id="KW-0472">Membrane</keyword>
<evidence type="ECO:0000256" key="1">
    <source>
        <dbReference type="SAM" id="Phobius"/>
    </source>
</evidence>
<gene>
    <name evidence="2" type="ORF">OPS25_07790</name>
</gene>
<feature type="transmembrane region" description="Helical" evidence="1">
    <location>
        <begin position="1051"/>
        <end position="1069"/>
    </location>
</feature>
<evidence type="ECO:0000313" key="3">
    <source>
        <dbReference type="Proteomes" id="UP001142810"/>
    </source>
</evidence>
<keyword evidence="3" id="KW-1185">Reference proteome</keyword>
<proteinExistence type="predicted"/>
<dbReference type="RefSeq" id="WP_265617114.1">
    <property type="nucleotide sequence ID" value="NZ_JAPFRD010000010.1"/>
</dbReference>
<feature type="transmembrane region" description="Helical" evidence="1">
    <location>
        <begin position="310"/>
        <end position="328"/>
    </location>
</feature>
<accession>A0ABT3P6J8</accession>
<feature type="transmembrane region" description="Helical" evidence="1">
    <location>
        <begin position="1423"/>
        <end position="1441"/>
    </location>
</feature>
<feature type="transmembrane region" description="Helical" evidence="1">
    <location>
        <begin position="801"/>
        <end position="819"/>
    </location>
</feature>
<feature type="transmembrane region" description="Helical" evidence="1">
    <location>
        <begin position="770"/>
        <end position="789"/>
    </location>
</feature>
<keyword evidence="1" id="KW-1133">Transmembrane helix</keyword>
<dbReference type="EMBL" id="JAPFRD010000010">
    <property type="protein sequence ID" value="MCW8108392.1"/>
    <property type="molecule type" value="Genomic_DNA"/>
</dbReference>
<keyword evidence="1" id="KW-0812">Transmembrane</keyword>
<feature type="transmembrane region" description="Helical" evidence="1">
    <location>
        <begin position="714"/>
        <end position="734"/>
    </location>
</feature>
<name>A0ABT3P6J8_9ALTE</name>
<evidence type="ECO:0000313" key="2">
    <source>
        <dbReference type="EMBL" id="MCW8108392.1"/>
    </source>
</evidence>
<feature type="transmembrane region" description="Helical" evidence="1">
    <location>
        <begin position="740"/>
        <end position="758"/>
    </location>
</feature>